<dbReference type="PROSITE" id="PS50853">
    <property type="entry name" value="FN3"/>
    <property type="match status" value="2"/>
</dbReference>
<organism evidence="5 7">
    <name type="scientific">Chryseobacterium muglaense</name>
    <dbReference type="NCBI Taxonomy" id="2893752"/>
    <lineage>
        <taxon>Bacteria</taxon>
        <taxon>Pseudomonadati</taxon>
        <taxon>Bacteroidota</taxon>
        <taxon>Flavobacteriia</taxon>
        <taxon>Flavobacteriales</taxon>
        <taxon>Weeksellaceae</taxon>
        <taxon>Chryseobacterium group</taxon>
        <taxon>Chryseobacterium</taxon>
    </lineage>
</organism>
<evidence type="ECO:0000259" key="3">
    <source>
        <dbReference type="PROSITE" id="PS50853"/>
    </source>
</evidence>
<reference evidence="5" key="1">
    <citation type="submission" date="2021-11" db="EMBL/GenBank/DDBJ databases">
        <title>Description of novel Chryseobacterium species.</title>
        <authorList>
            <person name="Saticioglu I.B."/>
            <person name="Ay H."/>
            <person name="Altun S."/>
            <person name="Duman M."/>
        </authorList>
    </citation>
    <scope>NUCLEOTIDE SEQUENCE</scope>
    <source>
        <strain evidence="5">C-39</strain>
    </source>
</reference>
<dbReference type="Pfam" id="PF00041">
    <property type="entry name" value="fn3"/>
    <property type="match status" value="1"/>
</dbReference>
<dbReference type="CDD" id="cd00063">
    <property type="entry name" value="FN3"/>
    <property type="match status" value="1"/>
</dbReference>
<evidence type="ECO:0000313" key="7">
    <source>
        <dbReference type="Proteomes" id="UP001107960"/>
    </source>
</evidence>
<gene>
    <name evidence="4" type="ORF">IEW27_00665</name>
    <name evidence="5" type="ORF">LNP80_17095</name>
</gene>
<dbReference type="EMBL" id="JAJJML010000001">
    <property type="protein sequence ID" value="MCC9035937.1"/>
    <property type="molecule type" value="Genomic_DNA"/>
</dbReference>
<evidence type="ECO:0000313" key="5">
    <source>
        <dbReference type="EMBL" id="MCC9035937.1"/>
    </source>
</evidence>
<name>A0A9Q3UX11_9FLAO</name>
<dbReference type="InterPro" id="IPR003961">
    <property type="entry name" value="FN3_dom"/>
</dbReference>
<keyword evidence="6" id="KW-1185">Reference proteome</keyword>
<dbReference type="RefSeq" id="WP_191177753.1">
    <property type="nucleotide sequence ID" value="NZ_JACXXP010000001.1"/>
</dbReference>
<reference evidence="4" key="3">
    <citation type="submission" date="2024-05" db="EMBL/GenBank/DDBJ databases">
        <title>Description of novel Chryseobacterium sp. strain C-2.</title>
        <authorList>
            <person name="Saticioglu I.B."/>
        </authorList>
    </citation>
    <scope>NUCLEOTIDE SEQUENCE</scope>
    <source>
        <strain evidence="4">C-2</strain>
    </source>
</reference>
<feature type="chain" id="PRO_5040282604" evidence="2">
    <location>
        <begin position="24"/>
        <end position="842"/>
    </location>
</feature>
<dbReference type="Gene3D" id="2.60.120.260">
    <property type="entry name" value="Galactose-binding domain-like"/>
    <property type="match status" value="1"/>
</dbReference>
<evidence type="ECO:0000313" key="4">
    <source>
        <dbReference type="EMBL" id="MBD3903105.1"/>
    </source>
</evidence>
<sequence length="842" mass="88964">MKRNQSALMFAVLGIFTSSLAFSQNYQTMPITSGLNADVIANGVGSSSVTTNNDVDGVSYAFVARDFQLTASSTPITYGMPVNGTINSVVATTPGLSYQLGSLSANNSLRLAAVNDSGILTFTSPKAATKLYMLSTSGSGGSTVSVTVNFSDGTSQQFTGISVADWYTGTNIAIQGFGRIKKPGATPATGDDVPSPESGTNPRLYQNELTIDAANQTKLIQSVTVAKTAGTGLPNVFAFSVDAYSTCAPPVLQPATNITANGVTLNWAASSSSQASTYGVYYSTSSTAAPTSTTAPMINNISGVSTPVSSLSSNTTYYYWVRTNCGGATSESFWSFAGNFKTACGPMTTMTENFDSYAAGTTLADCWVRLVNSTGTLSISSTTPASGTRNMYQYSTASQNPTVAVLPEFSNVNAGTHWLRFNARVSAATGTLNVGYVTNPSDASTFVLIQALSISNTNYTSLNPEYTVAIPSTVPANARLAIKNTADGKSYYWDDVNWEAIPSCFQPTNVTVTSIESNNVTLNWTAPSSAPSSGYEYYYSTTSTVPTAATIASGTSAAGSTSKIVSGLASNTVYYIWMRSACSTTEKSVWSYQANFQTLCSPVASLFENFDSYGTGNTLPDCWVRLAGTGSLSINASTPASGTRHIYQYTSATSTPSIAVLPSFSNVNSGNYRLRFKARTTSSAGGTLNVGYVTNVADASTFVLIEALSITNTSYTAANAEYTVNIPATVPANARLAIRTLSDAKTYYWDDLNWEDLNALGTSEVSKENKITVYPNPFSDVLFISNVENVKTIKVSDLTGRVVRVIEKPSKEINLSSLNSGLYLITMSFKDGSQNTVKAIKK</sequence>
<feature type="domain" description="Fibronectin type-III" evidence="3">
    <location>
        <begin position="506"/>
        <end position="601"/>
    </location>
</feature>
<feature type="domain" description="Fibronectin type-III" evidence="3">
    <location>
        <begin position="248"/>
        <end position="345"/>
    </location>
</feature>
<dbReference type="Proteomes" id="UP000603715">
    <property type="component" value="Unassembled WGS sequence"/>
</dbReference>
<proteinExistence type="predicted"/>
<dbReference type="NCBIfam" id="TIGR04183">
    <property type="entry name" value="Por_Secre_tail"/>
    <property type="match status" value="1"/>
</dbReference>
<dbReference type="Proteomes" id="UP001107960">
    <property type="component" value="Unassembled WGS sequence"/>
</dbReference>
<keyword evidence="1 2" id="KW-0732">Signal</keyword>
<accession>A0A9Q3UX11</accession>
<dbReference type="InterPro" id="IPR036116">
    <property type="entry name" value="FN3_sf"/>
</dbReference>
<dbReference type="InterPro" id="IPR013783">
    <property type="entry name" value="Ig-like_fold"/>
</dbReference>
<evidence type="ECO:0000313" key="6">
    <source>
        <dbReference type="Proteomes" id="UP000603715"/>
    </source>
</evidence>
<reference evidence="6" key="2">
    <citation type="submission" date="2023-07" db="EMBL/GenBank/DDBJ databases">
        <title>Description of novel Chryseobacterium sp. strain C-2.</title>
        <authorList>
            <person name="Saticioglu I.B."/>
        </authorList>
    </citation>
    <scope>NUCLEOTIDE SEQUENCE [LARGE SCALE GENOMIC DNA]</scope>
    <source>
        <strain evidence="6">C-2</strain>
    </source>
</reference>
<dbReference type="SMART" id="SM00060">
    <property type="entry name" value="FN3"/>
    <property type="match status" value="2"/>
</dbReference>
<evidence type="ECO:0000256" key="1">
    <source>
        <dbReference type="ARBA" id="ARBA00022729"/>
    </source>
</evidence>
<comment type="caution">
    <text evidence="5">The sequence shown here is derived from an EMBL/GenBank/DDBJ whole genome shotgun (WGS) entry which is preliminary data.</text>
</comment>
<dbReference type="InterPro" id="IPR026444">
    <property type="entry name" value="Secre_tail"/>
</dbReference>
<feature type="signal peptide" evidence="2">
    <location>
        <begin position="1"/>
        <end position="23"/>
    </location>
</feature>
<protein>
    <submittedName>
        <fullName evidence="5">T9SS type A sorting domain-containing protein</fullName>
    </submittedName>
</protein>
<dbReference type="Gene3D" id="2.60.40.10">
    <property type="entry name" value="Immunoglobulins"/>
    <property type="match status" value="2"/>
</dbReference>
<dbReference type="Pfam" id="PF18962">
    <property type="entry name" value="Por_Secre_tail"/>
    <property type="match status" value="1"/>
</dbReference>
<evidence type="ECO:0000256" key="2">
    <source>
        <dbReference type="SAM" id="SignalP"/>
    </source>
</evidence>
<dbReference type="SUPFAM" id="SSF49265">
    <property type="entry name" value="Fibronectin type III"/>
    <property type="match status" value="2"/>
</dbReference>
<dbReference type="AlphaFoldDB" id="A0A9Q3UX11"/>
<dbReference type="EMBL" id="JACXXP010000001">
    <property type="protein sequence ID" value="MBD3903105.1"/>
    <property type="molecule type" value="Genomic_DNA"/>
</dbReference>